<feature type="compositionally biased region" description="Low complexity" evidence="2">
    <location>
        <begin position="656"/>
        <end position="688"/>
    </location>
</feature>
<protein>
    <recommendedName>
        <fullName evidence="3">PH domain-containing protein</fullName>
    </recommendedName>
</protein>
<feature type="compositionally biased region" description="Low complexity" evidence="2">
    <location>
        <begin position="558"/>
        <end position="571"/>
    </location>
</feature>
<proteinExistence type="predicted"/>
<dbReference type="Pfam" id="PF20400">
    <property type="entry name" value="BAR_4"/>
    <property type="match status" value="1"/>
</dbReference>
<dbReference type="Proteomes" id="UP001497600">
    <property type="component" value="Chromosome B"/>
</dbReference>
<feature type="compositionally biased region" description="Polar residues" evidence="2">
    <location>
        <begin position="476"/>
        <end position="485"/>
    </location>
</feature>
<evidence type="ECO:0000259" key="3">
    <source>
        <dbReference type="PROSITE" id="PS50003"/>
    </source>
</evidence>
<dbReference type="InterPro" id="IPR011993">
    <property type="entry name" value="PH-like_dom_sf"/>
</dbReference>
<feature type="compositionally biased region" description="Polar residues" evidence="2">
    <location>
        <begin position="526"/>
        <end position="544"/>
    </location>
</feature>
<dbReference type="PANTHER" id="PTHR31941:SF16">
    <property type="entry name" value="PHOSPHATIDYLINOSITOL 4,5-BISPHOSPHATE-BINDING PROTEIN SLM1-RELATED"/>
    <property type="match status" value="1"/>
</dbReference>
<keyword evidence="1" id="KW-0597">Phosphoprotein</keyword>
<dbReference type="PROSITE" id="PS50003">
    <property type="entry name" value="PH_DOMAIN"/>
    <property type="match status" value="1"/>
</dbReference>
<organism evidence="4 5">
    <name type="scientific">[Candida] anglica</name>
    <dbReference type="NCBI Taxonomy" id="148631"/>
    <lineage>
        <taxon>Eukaryota</taxon>
        <taxon>Fungi</taxon>
        <taxon>Dikarya</taxon>
        <taxon>Ascomycota</taxon>
        <taxon>Saccharomycotina</taxon>
        <taxon>Pichiomycetes</taxon>
        <taxon>Debaryomycetaceae</taxon>
        <taxon>Kurtzmaniella</taxon>
    </lineage>
</organism>
<name>A0ABP0EC28_9ASCO</name>
<dbReference type="PANTHER" id="PTHR31941">
    <property type="entry name" value="CYTOSKELETAL SIGNALING PROTEIN SLM1"/>
    <property type="match status" value="1"/>
</dbReference>
<evidence type="ECO:0000313" key="4">
    <source>
        <dbReference type="EMBL" id="CAK7897187.1"/>
    </source>
</evidence>
<feature type="domain" description="PH" evidence="3">
    <location>
        <begin position="339"/>
        <end position="447"/>
    </location>
</feature>
<keyword evidence="5" id="KW-1185">Reference proteome</keyword>
<accession>A0ABP0EC28</accession>
<sequence>MSHANPLAVALPHTFNSPSEYPTEILANRFQAWRSIIKDLVSYLKEFASVEEEIVRQQMRLQQAVGISTGSSATANVSSSSTSNHKNEDIVAINKFFLPIGNGSVQDLPTILTKFHQQNVTNGSKTLKDINNIIVPRLEELRKDLLVKIKEIKNLQNDFKTNLGKELGETKVLLQQYQQAIDLSGKLEAGTNATINGLPHLHEDHAKHDPYLVKLRLDRQLKKQLSEESYLYDAYANLQNSGGKLESIIVLEVQNYLSMFLNLVETENSTIPNYLVPNIKNGFLNKDPGFEWEGFIARNSAVGNGNGSSGTERSFIDLSFPSRKISDLSIPRYETPLNIPIREGFLERRSKFLKSYSSGWYVLTCNYIHEFKSPDRKRDPQPVMSLSLDTCSVSEHSKDDGKNGGVYKFVLYSKGSNIRHRSHNWVFRTDTFKNMIDWYNDIKSLTSLATPESRARWVSKTKGLGGSKKVSRPASILSNGTNGRTIRSGESVETRGIGAGSVKSKSKVGQRLSTHGRIDSPRLINSDGTAVAQSSPTVGANSGRNDAMGAHSINSGAPGVTGTGPVPHTMVSTPVAQKGAPPNIPMNATPVPPAGNPGAPGGVPPTTATGAPVYYITPGQQQYYDPVQQQYYTISPSIQPQYFPVSPQNQTQYFIPQNGAQPGQPGQPGQHSQPGQPGQPGQHSQPGQPGQPGQGTAAPSGPIYPQHFYPQSPSLQPQYADVTSLGSYLPYPPPGVPGPTPVKHEDYTSLPADGAPMGHEIHPTISRNGEIIISRENLNDEVDTLPSVVTDNEEDERH</sequence>
<dbReference type="Pfam" id="PF20399">
    <property type="entry name" value="PH_20"/>
    <property type="match status" value="1"/>
</dbReference>
<dbReference type="InterPro" id="IPR027267">
    <property type="entry name" value="AH/BAR_dom_sf"/>
</dbReference>
<reference evidence="4 5" key="1">
    <citation type="submission" date="2024-01" db="EMBL/GenBank/DDBJ databases">
        <authorList>
            <consortium name="Genoscope - CEA"/>
            <person name="William W."/>
        </authorList>
    </citation>
    <scope>NUCLEOTIDE SEQUENCE [LARGE SCALE GENOMIC DNA]</scope>
    <source>
        <strain evidence="4 5">29B2s-10</strain>
    </source>
</reference>
<dbReference type="SUPFAM" id="SSF50729">
    <property type="entry name" value="PH domain-like"/>
    <property type="match status" value="1"/>
</dbReference>
<dbReference type="SMART" id="SM00233">
    <property type="entry name" value="PH"/>
    <property type="match status" value="1"/>
</dbReference>
<dbReference type="InterPro" id="IPR046868">
    <property type="entry name" value="BAR_4"/>
</dbReference>
<feature type="region of interest" description="Disordered" evidence="2">
    <location>
        <begin position="653"/>
        <end position="718"/>
    </location>
</feature>
<gene>
    <name evidence="4" type="ORF">CAAN4_B08636</name>
</gene>
<dbReference type="Gene3D" id="1.20.1270.60">
    <property type="entry name" value="Arfaptin homology (AH) domain/BAR domain"/>
    <property type="match status" value="1"/>
</dbReference>
<dbReference type="CDD" id="cd13311">
    <property type="entry name" value="PH_Slm1"/>
    <property type="match status" value="1"/>
</dbReference>
<dbReference type="Gene3D" id="2.30.29.30">
    <property type="entry name" value="Pleckstrin-homology domain (PH domain)/Phosphotyrosine-binding domain (PTB)"/>
    <property type="match status" value="1"/>
</dbReference>
<evidence type="ECO:0000256" key="2">
    <source>
        <dbReference type="SAM" id="MobiDB-lite"/>
    </source>
</evidence>
<dbReference type="EMBL" id="OZ004254">
    <property type="protein sequence ID" value="CAK7897187.1"/>
    <property type="molecule type" value="Genomic_DNA"/>
</dbReference>
<dbReference type="InterPro" id="IPR043453">
    <property type="entry name" value="Slm1_PH"/>
</dbReference>
<evidence type="ECO:0000256" key="1">
    <source>
        <dbReference type="ARBA" id="ARBA00022553"/>
    </source>
</evidence>
<dbReference type="InterPro" id="IPR046869">
    <property type="entry name" value="SLM1/RGC1-like_PH"/>
</dbReference>
<dbReference type="InterPro" id="IPR001849">
    <property type="entry name" value="PH_domain"/>
</dbReference>
<evidence type="ECO:0000313" key="5">
    <source>
        <dbReference type="Proteomes" id="UP001497600"/>
    </source>
</evidence>
<feature type="region of interest" description="Disordered" evidence="2">
    <location>
        <begin position="460"/>
        <end position="605"/>
    </location>
</feature>